<dbReference type="Pfam" id="PF25273">
    <property type="entry name" value="DUF7869"/>
    <property type="match status" value="1"/>
</dbReference>
<feature type="compositionally biased region" description="Basic residues" evidence="1">
    <location>
        <begin position="903"/>
        <end position="915"/>
    </location>
</feature>
<dbReference type="Proteomes" id="UP001642484">
    <property type="component" value="Unassembled WGS sequence"/>
</dbReference>
<gene>
    <name evidence="3" type="ORF">CCMP2556_LOCUS1644</name>
</gene>
<feature type="compositionally biased region" description="Basic residues" evidence="1">
    <location>
        <begin position="882"/>
        <end position="892"/>
    </location>
</feature>
<evidence type="ECO:0000256" key="1">
    <source>
        <dbReference type="SAM" id="MobiDB-lite"/>
    </source>
</evidence>
<keyword evidence="4" id="KW-1185">Reference proteome</keyword>
<name>A0ABP0HHX7_9DINO</name>
<proteinExistence type="predicted"/>
<sequence>MELPPDDCGPQIFSNLDLVSLTHKAVPDLKTPTRKRMESVSEGLSAEKALKCCAKMCVHHFRASSQRVKSMEEIRSKMADLNQEETNAFILGILGKLSKKENVGDSLSLEWALCGATLCRNGFCILLGINEKRVMRLLDGLALNLVPPDKRKHNGRAPSKGNNVDSFFTYYYWNFAETLAEAPPEEELQGAAMCTSGLFLPSEASSELPASFMEGSAHYSEAALAEVNAPAKMVRLTPSDGSTSLAPRYINHMTMEAFYQIYLMWANGAALDESEIAGCWCFRKTYDTQWKSTLRMRTVSQHARCSTCAEFSARCNKAACESDRLKLEAVQKGHLLNVHQYRLIQGRLNTLSETEGSNILKIDLDGLDQNKTKFPRNLASSKTLSSCWRPQLHLVGVIVWGVVEGYVILPPDVEKDSSCEATLVMKAVDWAHEELSRHGRSLPEHLVIETDNCVREGKNQIMAKLSASAIITNRFRSVTHIFGQVGHTHGPIDQRLGQAAATFSKQACIESPEDFVDLLKNQFSPIRNRTLKVELLPGSLDMKKYLSQYTVEIGGLVTSHHDPADANHCWRFIRRSDLPVYDDQTGESWAPQEIPKESYPHLPNDCILLVKHLVNSESLSQSPMTLLPASFQDKVKVGVQALPRNLIADRARKEFRRTADVVERDPWLLHKAAKALREWVDNNEKQEWPEIPEPKWWFSTDVRELGVEPTPNGWEKFAPGPVRQVTITPGAAIGGEPKRRGRPPKRKDAEVEKVVPLGEGEQVFGPRSKKRSTVVPPTEEIVPKDLFGAAADLPADPPAPEMPWPTRATFAGRKKPTNEEAGAIFEARRSKFYEMVPSQYWRDGLERDYWNKCVQGGCVDLAVEEFLKDHGAAASNQGAGRGRGRGRGKQAKAKAMPKEPGRNRGRGRSKALGKR</sequence>
<evidence type="ECO:0000313" key="4">
    <source>
        <dbReference type="Proteomes" id="UP001642484"/>
    </source>
</evidence>
<accession>A0ABP0HHX7</accession>
<dbReference type="PANTHER" id="PTHR33153:SF3">
    <property type="entry name" value="TRAFFICKING PROTEIN PARTICLE COMPLEX SUBUNIT 11 DOMAIN-CONTAINING PROTEIN"/>
    <property type="match status" value="1"/>
</dbReference>
<evidence type="ECO:0000313" key="3">
    <source>
        <dbReference type="EMBL" id="CAK8989388.1"/>
    </source>
</evidence>
<feature type="region of interest" description="Disordered" evidence="1">
    <location>
        <begin position="872"/>
        <end position="915"/>
    </location>
</feature>
<comment type="caution">
    <text evidence="3">The sequence shown here is derived from an EMBL/GenBank/DDBJ whole genome shotgun (WGS) entry which is preliminary data.</text>
</comment>
<reference evidence="3 4" key="1">
    <citation type="submission" date="2024-02" db="EMBL/GenBank/DDBJ databases">
        <authorList>
            <person name="Chen Y."/>
            <person name="Shah S."/>
            <person name="Dougan E. K."/>
            <person name="Thang M."/>
            <person name="Chan C."/>
        </authorList>
    </citation>
    <scope>NUCLEOTIDE SEQUENCE [LARGE SCALE GENOMIC DNA]</scope>
</reference>
<dbReference type="InterPro" id="IPR057191">
    <property type="entry name" value="DUF7869"/>
</dbReference>
<dbReference type="PANTHER" id="PTHR33153">
    <property type="entry name" value="MYND-TYPE DOMAIN-CONTAINING PROTEIN"/>
    <property type="match status" value="1"/>
</dbReference>
<feature type="domain" description="DUF7869" evidence="2">
    <location>
        <begin position="383"/>
        <end position="561"/>
    </location>
</feature>
<protein>
    <recommendedName>
        <fullName evidence="2">DUF7869 domain-containing protein</fullName>
    </recommendedName>
</protein>
<dbReference type="EMBL" id="CAXAMN010000558">
    <property type="protein sequence ID" value="CAK8989388.1"/>
    <property type="molecule type" value="Genomic_DNA"/>
</dbReference>
<organism evidence="3 4">
    <name type="scientific">Durusdinium trenchii</name>
    <dbReference type="NCBI Taxonomy" id="1381693"/>
    <lineage>
        <taxon>Eukaryota</taxon>
        <taxon>Sar</taxon>
        <taxon>Alveolata</taxon>
        <taxon>Dinophyceae</taxon>
        <taxon>Suessiales</taxon>
        <taxon>Symbiodiniaceae</taxon>
        <taxon>Durusdinium</taxon>
    </lineage>
</organism>
<evidence type="ECO:0000259" key="2">
    <source>
        <dbReference type="Pfam" id="PF25273"/>
    </source>
</evidence>
<feature type="region of interest" description="Disordered" evidence="1">
    <location>
        <begin position="731"/>
        <end position="750"/>
    </location>
</feature>